<name>A0A4Q7MZ90_9BACT</name>
<sequence>MKQVIYAFLAGIPLLIASSCKKEALMKYKSADNIYFNYLVGVDPANNNLGYYIDSIDLTFSFSDASVQDSILNIPIGVTGVASDHDRSFNLTIDPSSTAKSGLNYELPESFLIRAGKIEDTIRIKVNRTPELKTSMLTLMLTLRENDQFKTQFKFRPRQGNSQTNIRDQDTIWTTTFKLRMADMLAAGPYWDTYYIWHFGTFSEKKVRLMNQVTGMPLSLWSKQAETPQERSEITYYAGFMARYLKDQAAAGNTILDEDGITPMKMADRYY</sequence>
<keyword evidence="2" id="KW-1185">Reference proteome</keyword>
<organism evidence="1 2">
    <name type="scientific">Pseudobacter ginsenosidimutans</name>
    <dbReference type="NCBI Taxonomy" id="661488"/>
    <lineage>
        <taxon>Bacteria</taxon>
        <taxon>Pseudomonadati</taxon>
        <taxon>Bacteroidota</taxon>
        <taxon>Chitinophagia</taxon>
        <taxon>Chitinophagales</taxon>
        <taxon>Chitinophagaceae</taxon>
        <taxon>Pseudobacter</taxon>
    </lineage>
</organism>
<comment type="caution">
    <text evidence="1">The sequence shown here is derived from an EMBL/GenBank/DDBJ whole genome shotgun (WGS) entry which is preliminary data.</text>
</comment>
<dbReference type="AlphaFoldDB" id="A0A4Q7MZ90"/>
<dbReference type="RefSeq" id="WP_130538680.1">
    <property type="nucleotide sequence ID" value="NZ_CP042431.1"/>
</dbReference>
<evidence type="ECO:0000313" key="2">
    <source>
        <dbReference type="Proteomes" id="UP000293874"/>
    </source>
</evidence>
<dbReference type="PROSITE" id="PS51257">
    <property type="entry name" value="PROKAR_LIPOPROTEIN"/>
    <property type="match status" value="1"/>
</dbReference>
<accession>A0A4Q7MZ90</accession>
<dbReference type="Proteomes" id="UP000293874">
    <property type="component" value="Unassembled WGS sequence"/>
</dbReference>
<dbReference type="EMBL" id="SGXA01000001">
    <property type="protein sequence ID" value="RZS74202.1"/>
    <property type="molecule type" value="Genomic_DNA"/>
</dbReference>
<dbReference type="Pfam" id="PF16132">
    <property type="entry name" value="DUF4843"/>
    <property type="match status" value="1"/>
</dbReference>
<evidence type="ECO:0000313" key="1">
    <source>
        <dbReference type="EMBL" id="RZS74202.1"/>
    </source>
</evidence>
<proteinExistence type="predicted"/>
<dbReference type="OrthoDB" id="1096291at2"/>
<reference evidence="1 2" key="1">
    <citation type="submission" date="2019-02" db="EMBL/GenBank/DDBJ databases">
        <title>Genomic Encyclopedia of Type Strains, Phase IV (KMG-IV): sequencing the most valuable type-strain genomes for metagenomic binning, comparative biology and taxonomic classification.</title>
        <authorList>
            <person name="Goeker M."/>
        </authorList>
    </citation>
    <scope>NUCLEOTIDE SEQUENCE [LARGE SCALE GENOMIC DNA]</scope>
    <source>
        <strain evidence="1 2">DSM 18116</strain>
    </source>
</reference>
<gene>
    <name evidence="1" type="ORF">EV199_0046</name>
</gene>
<dbReference type="InterPro" id="IPR032299">
    <property type="entry name" value="DUF4843"/>
</dbReference>
<protein>
    <submittedName>
        <fullName evidence="1">Uncharacterized protein DUF4843</fullName>
    </submittedName>
</protein>